<dbReference type="Gene3D" id="1.10.10.1100">
    <property type="entry name" value="BFD-like [2Fe-2S]-binding domain"/>
    <property type="match status" value="1"/>
</dbReference>
<keyword evidence="1" id="KW-0813">Transport</keyword>
<name>A0A7Y0E0Q5_9PROT</name>
<dbReference type="InterPro" id="IPR007419">
    <property type="entry name" value="BFD-like_2Fe2S-bd_dom"/>
</dbReference>
<comment type="caution">
    <text evidence="10">The sequence shown here is derived from an EMBL/GenBank/DDBJ whole genome shotgun (WGS) entry which is preliminary data.</text>
</comment>
<comment type="similarity">
    <text evidence="8">Belongs to the Bfd family.</text>
</comment>
<evidence type="ECO:0000313" key="10">
    <source>
        <dbReference type="EMBL" id="NMM45107.1"/>
    </source>
</evidence>
<accession>A0A7Y0E0Q5</accession>
<evidence type="ECO:0000313" key="11">
    <source>
        <dbReference type="Proteomes" id="UP000539372"/>
    </source>
</evidence>
<dbReference type="InterPro" id="IPR052371">
    <property type="entry name" value="BFD-associated_ferredoxin"/>
</dbReference>
<dbReference type="PANTHER" id="PTHR37424">
    <property type="entry name" value="BACTERIOFERRITIN-ASSOCIATED FERREDOXIN"/>
    <property type="match status" value="1"/>
</dbReference>
<evidence type="ECO:0000256" key="4">
    <source>
        <dbReference type="ARBA" id="ARBA00022982"/>
    </source>
</evidence>
<dbReference type="PANTHER" id="PTHR37424:SF1">
    <property type="entry name" value="BACTERIOFERRITIN-ASSOCIATED FERREDOXIN"/>
    <property type="match status" value="1"/>
</dbReference>
<keyword evidence="11" id="KW-1185">Reference proteome</keyword>
<evidence type="ECO:0000259" key="9">
    <source>
        <dbReference type="Pfam" id="PF04324"/>
    </source>
</evidence>
<dbReference type="InterPro" id="IPR041854">
    <property type="entry name" value="BFD-like_2Fe2S-bd_dom_sf"/>
</dbReference>
<dbReference type="Proteomes" id="UP000539372">
    <property type="component" value="Unassembled WGS sequence"/>
</dbReference>
<keyword evidence="6" id="KW-0411">Iron-sulfur</keyword>
<evidence type="ECO:0000256" key="8">
    <source>
        <dbReference type="ARBA" id="ARBA00046332"/>
    </source>
</evidence>
<reference evidence="10 11" key="1">
    <citation type="submission" date="2020-04" db="EMBL/GenBank/DDBJ databases">
        <title>Rhodospirillaceae bacterium KN72 isolated from deep sea.</title>
        <authorList>
            <person name="Zhang D.-C."/>
        </authorList>
    </citation>
    <scope>NUCLEOTIDE SEQUENCE [LARGE SCALE GENOMIC DNA]</scope>
    <source>
        <strain evidence="10 11">KN72</strain>
    </source>
</reference>
<evidence type="ECO:0000256" key="7">
    <source>
        <dbReference type="ARBA" id="ARBA00039386"/>
    </source>
</evidence>
<evidence type="ECO:0000256" key="1">
    <source>
        <dbReference type="ARBA" id="ARBA00022448"/>
    </source>
</evidence>
<evidence type="ECO:0000256" key="6">
    <source>
        <dbReference type="ARBA" id="ARBA00023014"/>
    </source>
</evidence>
<evidence type="ECO:0000256" key="3">
    <source>
        <dbReference type="ARBA" id="ARBA00022723"/>
    </source>
</evidence>
<keyword evidence="3" id="KW-0479">Metal-binding</keyword>
<gene>
    <name evidence="10" type="ORF">HH303_11500</name>
</gene>
<proteinExistence type="inferred from homology"/>
<evidence type="ECO:0000256" key="2">
    <source>
        <dbReference type="ARBA" id="ARBA00022714"/>
    </source>
</evidence>
<dbReference type="AlphaFoldDB" id="A0A7Y0E0Q5"/>
<dbReference type="Pfam" id="PF04324">
    <property type="entry name" value="Fer2_BFD"/>
    <property type="match status" value="1"/>
</dbReference>
<dbReference type="RefSeq" id="WP_169625477.1">
    <property type="nucleotide sequence ID" value="NZ_JABBNT010000003.1"/>
</dbReference>
<keyword evidence="5" id="KW-0408">Iron</keyword>
<protein>
    <recommendedName>
        <fullName evidence="7">Bacterioferritin-associated ferredoxin</fullName>
    </recommendedName>
</protein>
<organism evidence="10 11">
    <name type="scientific">Pacificispira spongiicola</name>
    <dbReference type="NCBI Taxonomy" id="2729598"/>
    <lineage>
        <taxon>Bacteria</taxon>
        <taxon>Pseudomonadati</taxon>
        <taxon>Pseudomonadota</taxon>
        <taxon>Alphaproteobacteria</taxon>
        <taxon>Rhodospirillales</taxon>
        <taxon>Rhodospirillaceae</taxon>
        <taxon>Pacificispira</taxon>
    </lineage>
</organism>
<dbReference type="GO" id="GO:0051537">
    <property type="term" value="F:2 iron, 2 sulfur cluster binding"/>
    <property type="evidence" value="ECO:0007669"/>
    <property type="project" value="UniProtKB-KW"/>
</dbReference>
<sequence length="61" mass="6528">MYVCICNAVCDKRVSQAIDAGHDEPDAVYAACGVTPQCGKCAETIEEMIWTKKTGVTMAAE</sequence>
<dbReference type="EMBL" id="JABBNT010000003">
    <property type="protein sequence ID" value="NMM45107.1"/>
    <property type="molecule type" value="Genomic_DNA"/>
</dbReference>
<dbReference type="GO" id="GO:0046872">
    <property type="term" value="F:metal ion binding"/>
    <property type="evidence" value="ECO:0007669"/>
    <property type="project" value="UniProtKB-KW"/>
</dbReference>
<feature type="domain" description="BFD-like [2Fe-2S]-binding" evidence="9">
    <location>
        <begin position="2"/>
        <end position="49"/>
    </location>
</feature>
<evidence type="ECO:0000256" key="5">
    <source>
        <dbReference type="ARBA" id="ARBA00023004"/>
    </source>
</evidence>
<keyword evidence="4" id="KW-0249">Electron transport</keyword>
<keyword evidence="2" id="KW-0001">2Fe-2S</keyword>